<proteinExistence type="predicted"/>
<keyword evidence="2" id="KW-1185">Reference proteome</keyword>
<dbReference type="AlphaFoldDB" id="A0A1J1HI78"/>
<accession>A0A1J1HI78</accession>
<evidence type="ECO:0000313" key="2">
    <source>
        <dbReference type="Proteomes" id="UP000183832"/>
    </source>
</evidence>
<protein>
    <submittedName>
        <fullName evidence="1">CLUMA_CG001581, isoform A</fullName>
    </submittedName>
</protein>
<evidence type="ECO:0000313" key="1">
    <source>
        <dbReference type="EMBL" id="CRK87743.1"/>
    </source>
</evidence>
<gene>
    <name evidence="1" type="ORF">CLUMA_CG001581</name>
</gene>
<dbReference type="EMBL" id="CVRI01000005">
    <property type="protein sequence ID" value="CRK87743.1"/>
    <property type="molecule type" value="Genomic_DNA"/>
</dbReference>
<dbReference type="Proteomes" id="UP000183832">
    <property type="component" value="Unassembled WGS sequence"/>
</dbReference>
<name>A0A1J1HI78_9DIPT</name>
<sequence>MTTDVGCQKIDNDMNNSVMVAEQKLENQIRIKSETHVGVQFFTSIQVQARFVCLCQTFMISLVS</sequence>
<reference evidence="1 2" key="1">
    <citation type="submission" date="2015-04" db="EMBL/GenBank/DDBJ databases">
        <authorList>
            <person name="Syromyatnikov M.Y."/>
            <person name="Popov V.N."/>
        </authorList>
    </citation>
    <scope>NUCLEOTIDE SEQUENCE [LARGE SCALE GENOMIC DNA]</scope>
</reference>
<organism evidence="1 2">
    <name type="scientific">Clunio marinus</name>
    <dbReference type="NCBI Taxonomy" id="568069"/>
    <lineage>
        <taxon>Eukaryota</taxon>
        <taxon>Metazoa</taxon>
        <taxon>Ecdysozoa</taxon>
        <taxon>Arthropoda</taxon>
        <taxon>Hexapoda</taxon>
        <taxon>Insecta</taxon>
        <taxon>Pterygota</taxon>
        <taxon>Neoptera</taxon>
        <taxon>Endopterygota</taxon>
        <taxon>Diptera</taxon>
        <taxon>Nematocera</taxon>
        <taxon>Chironomoidea</taxon>
        <taxon>Chironomidae</taxon>
        <taxon>Clunio</taxon>
    </lineage>
</organism>